<keyword evidence="2" id="KW-0443">Lipid metabolism</keyword>
<name>A0A642UNM0_DIURU</name>
<dbReference type="InterPro" id="IPR029058">
    <property type="entry name" value="AB_hydrolase_fold"/>
</dbReference>
<dbReference type="Proteomes" id="UP000449547">
    <property type="component" value="Unassembled WGS sequence"/>
</dbReference>
<comment type="caution">
    <text evidence="5">The sequence shown here is derived from an EMBL/GenBank/DDBJ whole genome shotgun (WGS) entry which is preliminary data.</text>
</comment>
<feature type="domain" description="DUF676" evidence="4">
    <location>
        <begin position="22"/>
        <end position="218"/>
    </location>
</feature>
<protein>
    <recommendedName>
        <fullName evidence="4">DUF676 domain-containing protein</fullName>
    </recommendedName>
</protein>
<dbReference type="AlphaFoldDB" id="A0A642UNM0"/>
<dbReference type="GO" id="GO:0005811">
    <property type="term" value="C:lipid droplet"/>
    <property type="evidence" value="ECO:0007669"/>
    <property type="project" value="TreeGrafter"/>
</dbReference>
<keyword evidence="3" id="KW-0812">Transmembrane</keyword>
<dbReference type="GeneID" id="54781466"/>
<evidence type="ECO:0000313" key="6">
    <source>
        <dbReference type="Proteomes" id="UP000449547"/>
    </source>
</evidence>
<keyword evidence="6" id="KW-1185">Reference proteome</keyword>
<evidence type="ECO:0000256" key="1">
    <source>
        <dbReference type="ARBA" id="ARBA00007920"/>
    </source>
</evidence>
<evidence type="ECO:0000313" key="5">
    <source>
        <dbReference type="EMBL" id="KAA8902361.1"/>
    </source>
</evidence>
<dbReference type="Gene3D" id="3.40.50.1820">
    <property type="entry name" value="alpha/beta hydrolase"/>
    <property type="match status" value="1"/>
</dbReference>
<keyword evidence="2" id="KW-0442">Lipid degradation</keyword>
<dbReference type="GO" id="GO:0016042">
    <property type="term" value="P:lipid catabolic process"/>
    <property type="evidence" value="ECO:0007669"/>
    <property type="project" value="UniProtKB-KW"/>
</dbReference>
<dbReference type="RefSeq" id="XP_034012346.1">
    <property type="nucleotide sequence ID" value="XM_034155508.1"/>
</dbReference>
<dbReference type="GO" id="GO:0004622">
    <property type="term" value="F:phosphatidylcholine lysophospholipase activity"/>
    <property type="evidence" value="ECO:0007669"/>
    <property type="project" value="TreeGrafter"/>
</dbReference>
<keyword evidence="3" id="KW-1133">Transmembrane helix</keyword>
<dbReference type="Pfam" id="PF05057">
    <property type="entry name" value="DUF676"/>
    <property type="match status" value="1"/>
</dbReference>
<keyword evidence="3" id="KW-0472">Membrane</keyword>
<dbReference type="SUPFAM" id="SSF53474">
    <property type="entry name" value="alpha/beta-Hydrolases"/>
    <property type="match status" value="1"/>
</dbReference>
<evidence type="ECO:0000256" key="2">
    <source>
        <dbReference type="ARBA" id="ARBA00022963"/>
    </source>
</evidence>
<organism evidence="5 6">
    <name type="scientific">Diutina rugosa</name>
    <name type="common">Yeast</name>
    <name type="synonym">Candida rugosa</name>
    <dbReference type="NCBI Taxonomy" id="5481"/>
    <lineage>
        <taxon>Eukaryota</taxon>
        <taxon>Fungi</taxon>
        <taxon>Dikarya</taxon>
        <taxon>Ascomycota</taxon>
        <taxon>Saccharomycotina</taxon>
        <taxon>Pichiomycetes</taxon>
        <taxon>Debaryomycetaceae</taxon>
        <taxon>Diutina</taxon>
    </lineage>
</organism>
<dbReference type="PANTHER" id="PTHR12482">
    <property type="entry name" value="LIPASE ROG1-RELATED-RELATED"/>
    <property type="match status" value="1"/>
</dbReference>
<dbReference type="OrthoDB" id="273452at2759"/>
<dbReference type="EMBL" id="SWFT01000090">
    <property type="protein sequence ID" value="KAA8902361.1"/>
    <property type="molecule type" value="Genomic_DNA"/>
</dbReference>
<comment type="similarity">
    <text evidence="1">Belongs to the putative lipase ROG1 family.</text>
</comment>
<dbReference type="InterPro" id="IPR044294">
    <property type="entry name" value="Lipase-like"/>
</dbReference>
<sequence length="521" mass="59589">MTAGDINLAKSSDANKKPLIKDGHLFVLIHGLWGSPNHMSTIEELIQRLLPSSTSDKICTLRPSSFAFWKTYDGIQYISQRVLQEIFFEIEALQKDLVKVVKISIIGYSLGGLIARCVIGLLYDLDFFTNVKPVIFTTFATPHVGVQFFKENLFDYTANRLGPFMFGQTGKELFIRDSNRLLADMANPSLSYYKGLALFELRIVLSNVKNDRTVPFYTSFITEYSPFDNWKYVKIKYIKDLPEATIGKAKVRPKFVDMRRTRNLSPEEAQVFRGNIQEETSMIRRNRVLRFSSLVMIVCVFLPVWIPTVLCTSFLVSIFSVGQVRFLKKLNSSHHWSQIKSSVYDGKSNVDIENVNQGVVNRVERGRLSRQGSFKGETSEMTENTLEGIMYAREQLKQSTEPNMDDDDSDESLENEITNIGEINIKTNDDTVAKCIHDLKLQQENISIFTDASRLKLEDFKRDIIKNLNTLDWIKIPVFIDAWNSHDGIVARRGPKTNPKGTSTIGLWCSILRRHLKQESM</sequence>
<reference evidence="5 6" key="1">
    <citation type="submission" date="2019-07" db="EMBL/GenBank/DDBJ databases">
        <title>Genome assembly of two rare yeast pathogens: Diutina rugosa and Trichomonascus ciferrii.</title>
        <authorList>
            <person name="Mixao V."/>
            <person name="Saus E."/>
            <person name="Hansen A."/>
            <person name="Lass-Flor C."/>
            <person name="Gabaldon T."/>
        </authorList>
    </citation>
    <scope>NUCLEOTIDE SEQUENCE [LARGE SCALE GENOMIC DNA]</scope>
    <source>
        <strain evidence="5 6">CBS 613</strain>
    </source>
</reference>
<evidence type="ECO:0000256" key="3">
    <source>
        <dbReference type="SAM" id="Phobius"/>
    </source>
</evidence>
<accession>A0A642UNM0</accession>
<dbReference type="PANTHER" id="PTHR12482:SF24">
    <property type="entry name" value="LIPID DROPLET PHOSPHOLIPASE 1"/>
    <property type="match status" value="1"/>
</dbReference>
<dbReference type="VEuPathDB" id="FungiDB:DIURU_002815"/>
<proteinExistence type="inferred from homology"/>
<feature type="transmembrane region" description="Helical" evidence="3">
    <location>
        <begin position="294"/>
        <end position="319"/>
    </location>
</feature>
<dbReference type="InterPro" id="IPR007751">
    <property type="entry name" value="DUF676_lipase-like"/>
</dbReference>
<gene>
    <name evidence="5" type="ORF">DIURU_002815</name>
</gene>
<evidence type="ECO:0000259" key="4">
    <source>
        <dbReference type="Pfam" id="PF05057"/>
    </source>
</evidence>
<dbReference type="OMA" id="DWIKIPV"/>
<dbReference type="GO" id="GO:0047372">
    <property type="term" value="F:monoacylglycerol lipase activity"/>
    <property type="evidence" value="ECO:0007669"/>
    <property type="project" value="TreeGrafter"/>
</dbReference>